<evidence type="ECO:0000313" key="3">
    <source>
        <dbReference type="EMBL" id="WFG38764.1"/>
    </source>
</evidence>
<name>A0AAJ6CU27_9CHLR</name>
<protein>
    <submittedName>
        <fullName evidence="3">Uncharacterized protein</fullName>
    </submittedName>
</protein>
<proteinExistence type="predicted"/>
<keyword evidence="1" id="KW-1133">Transmembrane helix</keyword>
<reference evidence="4" key="3">
    <citation type="submission" date="2023-06" db="EMBL/GenBank/DDBJ databases">
        <title>Pangenomics reveal diversification of enzyme families and niche specialization in globally abundant SAR202 bacteria.</title>
        <authorList>
            <person name="Saw J.H.W."/>
        </authorList>
    </citation>
    <scope>NUCLEOTIDE SEQUENCE [LARGE SCALE GENOMIC DNA]</scope>
    <source>
        <strain evidence="4">JH1073</strain>
    </source>
</reference>
<dbReference type="EMBL" id="WMBE01000005">
    <property type="protein sequence ID" value="MDG0867948.1"/>
    <property type="molecule type" value="Genomic_DNA"/>
</dbReference>
<evidence type="ECO:0000313" key="4">
    <source>
        <dbReference type="Proteomes" id="UP001219901"/>
    </source>
</evidence>
<gene>
    <name evidence="2" type="ORF">GKO46_12835</name>
    <name evidence="3" type="ORF">GKO48_03785</name>
</gene>
<reference evidence="3" key="2">
    <citation type="journal article" date="2023" name="Nat. Commun.">
        <title>Cultivation of marine bacteria of the SAR202 clade.</title>
        <authorList>
            <person name="Lim Y."/>
            <person name="Seo J.H."/>
            <person name="Giovannoni S.J."/>
            <person name="Kang I."/>
            <person name="Cho J.C."/>
        </authorList>
    </citation>
    <scope>NUCLEOTIDE SEQUENCE</scope>
    <source>
        <strain evidence="3">JH1073</strain>
    </source>
</reference>
<keyword evidence="4" id="KW-1185">Reference proteome</keyword>
<evidence type="ECO:0000313" key="5">
    <source>
        <dbReference type="Proteomes" id="UP001321249"/>
    </source>
</evidence>
<dbReference type="Proteomes" id="UP001219901">
    <property type="component" value="Chromosome"/>
</dbReference>
<reference evidence="4 5" key="1">
    <citation type="submission" date="2019-11" db="EMBL/GenBank/DDBJ databases">
        <authorList>
            <person name="Cho J.-C."/>
        </authorList>
    </citation>
    <scope>NUCLEOTIDE SEQUENCE [LARGE SCALE GENOMIC DNA]</scope>
    <source>
        <strain evidence="3 4">JH1073</strain>
        <strain evidence="2 5">JH702</strain>
    </source>
</reference>
<feature type="transmembrane region" description="Helical" evidence="1">
    <location>
        <begin position="23"/>
        <end position="43"/>
    </location>
</feature>
<accession>A0AAJ6CU27</accession>
<evidence type="ECO:0000313" key="2">
    <source>
        <dbReference type="EMBL" id="MDG0867948.1"/>
    </source>
</evidence>
<keyword evidence="1" id="KW-0812">Transmembrane</keyword>
<keyword evidence="1" id="KW-0472">Membrane</keyword>
<dbReference type="Proteomes" id="UP001321249">
    <property type="component" value="Unassembled WGS sequence"/>
</dbReference>
<dbReference type="EMBL" id="CP046147">
    <property type="protein sequence ID" value="WFG38764.1"/>
    <property type="molecule type" value="Genomic_DNA"/>
</dbReference>
<dbReference type="RefSeq" id="WP_342826888.1">
    <property type="nucleotide sequence ID" value="NZ_CP046146.1"/>
</dbReference>
<evidence type="ECO:0000256" key="1">
    <source>
        <dbReference type="SAM" id="Phobius"/>
    </source>
</evidence>
<dbReference type="AlphaFoldDB" id="A0AAJ6CU27"/>
<sequence>MADNVDPSTWLRMMLIADGLDSSASHVFTVTVFSALVCVLRAAGYRLGV</sequence>
<organism evidence="3 4">
    <name type="scientific">Candidatus Lucifugimonas marina</name>
    <dbReference type="NCBI Taxonomy" id="3038979"/>
    <lineage>
        <taxon>Bacteria</taxon>
        <taxon>Bacillati</taxon>
        <taxon>Chloroflexota</taxon>
        <taxon>Dehalococcoidia</taxon>
        <taxon>SAR202 cluster</taxon>
        <taxon>Candidatus Lucifugimonadales</taxon>
        <taxon>Candidatus Lucifugimonadaceae</taxon>
        <taxon>Candidatus Lucifugimonas</taxon>
    </lineage>
</organism>